<keyword evidence="20" id="KW-1185">Reference proteome</keyword>
<dbReference type="GO" id="GO:0070319">
    <property type="term" value="C:Golgi to plasma membrane transport vesicle"/>
    <property type="evidence" value="ECO:0007669"/>
    <property type="project" value="EnsemblFungi"/>
</dbReference>
<keyword evidence="12 16" id="KW-0443">Lipid metabolism</keyword>
<feature type="transmembrane region" description="Helical" evidence="16">
    <location>
        <begin position="210"/>
        <end position="236"/>
    </location>
</feature>
<proteinExistence type="inferred from homology"/>
<dbReference type="AlphaFoldDB" id="A0A1Y1X7Y9"/>
<evidence type="ECO:0000256" key="14">
    <source>
        <dbReference type="ARBA" id="ARBA00023209"/>
    </source>
</evidence>
<evidence type="ECO:0000256" key="7">
    <source>
        <dbReference type="ARBA" id="ARBA00022516"/>
    </source>
</evidence>
<comment type="similarity">
    <text evidence="5 16 17">Belongs to the CDS family.</text>
</comment>
<dbReference type="GO" id="GO:0005789">
    <property type="term" value="C:endoplasmic reticulum membrane"/>
    <property type="evidence" value="ECO:0007669"/>
    <property type="project" value="TreeGrafter"/>
</dbReference>
<dbReference type="STRING" id="1754192.A0A1Y1X7Y9"/>
<feature type="transmembrane region" description="Helical" evidence="16">
    <location>
        <begin position="329"/>
        <end position="351"/>
    </location>
</feature>
<evidence type="ECO:0000256" key="3">
    <source>
        <dbReference type="ARBA" id="ARBA00005119"/>
    </source>
</evidence>
<dbReference type="PANTHER" id="PTHR13773:SF8">
    <property type="entry name" value="PHOSPHATIDATE CYTIDYLYLTRANSFERASE, PHOTORECEPTOR-SPECIFIC"/>
    <property type="match status" value="1"/>
</dbReference>
<dbReference type="PANTHER" id="PTHR13773">
    <property type="entry name" value="PHOSPHATIDATE CYTIDYLYLTRANSFERASE"/>
    <property type="match status" value="1"/>
</dbReference>
<organism evidence="19 20">
    <name type="scientific">Anaeromyces robustus</name>
    <dbReference type="NCBI Taxonomy" id="1754192"/>
    <lineage>
        <taxon>Eukaryota</taxon>
        <taxon>Fungi</taxon>
        <taxon>Fungi incertae sedis</taxon>
        <taxon>Chytridiomycota</taxon>
        <taxon>Chytridiomycota incertae sedis</taxon>
        <taxon>Neocallimastigomycetes</taxon>
        <taxon>Neocallimastigales</taxon>
        <taxon>Neocallimastigaceae</taxon>
        <taxon>Anaeromyces</taxon>
    </lineage>
</organism>
<evidence type="ECO:0000256" key="10">
    <source>
        <dbReference type="ARBA" id="ARBA00022695"/>
    </source>
</evidence>
<keyword evidence="13 16" id="KW-0472">Membrane</keyword>
<dbReference type="InterPro" id="IPR000374">
    <property type="entry name" value="PC_trans"/>
</dbReference>
<feature type="transmembrane region" description="Helical" evidence="16">
    <location>
        <begin position="186"/>
        <end position="204"/>
    </location>
</feature>
<dbReference type="InterPro" id="IPR016720">
    <property type="entry name" value="PC_Trfase_euk"/>
</dbReference>
<feature type="transmembrane region" description="Helical" evidence="16">
    <location>
        <begin position="58"/>
        <end position="77"/>
    </location>
</feature>
<comment type="pathway">
    <text evidence="4">Lipid metabolism.</text>
</comment>
<feature type="transmembrane region" description="Helical" evidence="16">
    <location>
        <begin position="248"/>
        <end position="273"/>
    </location>
</feature>
<protein>
    <recommendedName>
        <fullName evidence="6 16">Phosphatidate cytidylyltransferase</fullName>
        <ecNumber evidence="6 16">2.7.7.41</ecNumber>
    </recommendedName>
</protein>
<gene>
    <name evidence="19" type="ORF">BCR32DRAFT_203366</name>
</gene>
<accession>A0A1Y1X7Y9</accession>
<evidence type="ECO:0000313" key="20">
    <source>
        <dbReference type="Proteomes" id="UP000193944"/>
    </source>
</evidence>
<name>A0A1Y1X7Y9_9FUNG</name>
<evidence type="ECO:0000256" key="17">
    <source>
        <dbReference type="RuleBase" id="RU003938"/>
    </source>
</evidence>
<keyword evidence="11 16" id="KW-1133">Transmembrane helix</keyword>
<comment type="catalytic activity">
    <reaction evidence="1 16 17">
        <text>a 1,2-diacyl-sn-glycero-3-phosphate + CTP + H(+) = a CDP-1,2-diacyl-sn-glycerol + diphosphate</text>
        <dbReference type="Rhea" id="RHEA:16229"/>
        <dbReference type="ChEBI" id="CHEBI:15378"/>
        <dbReference type="ChEBI" id="CHEBI:33019"/>
        <dbReference type="ChEBI" id="CHEBI:37563"/>
        <dbReference type="ChEBI" id="CHEBI:58332"/>
        <dbReference type="ChEBI" id="CHEBI:58608"/>
        <dbReference type="EC" id="2.7.7.41"/>
    </reaction>
</comment>
<comment type="pathway">
    <text evidence="3 16 17">Phospholipid metabolism; CDP-diacylglycerol biosynthesis; CDP-diacylglycerol from sn-glycerol 3-phosphate: step 3/3.</text>
</comment>
<keyword evidence="9 16" id="KW-0812">Transmembrane</keyword>
<reference evidence="19 20" key="2">
    <citation type="submission" date="2016-08" db="EMBL/GenBank/DDBJ databases">
        <title>Pervasive Adenine N6-methylation of Active Genes in Fungi.</title>
        <authorList>
            <consortium name="DOE Joint Genome Institute"/>
            <person name="Mondo S.J."/>
            <person name="Dannebaum R.O."/>
            <person name="Kuo R.C."/>
            <person name="Labutti K."/>
            <person name="Haridas S."/>
            <person name="Kuo A."/>
            <person name="Salamov A."/>
            <person name="Ahrendt S.R."/>
            <person name="Lipzen A."/>
            <person name="Sullivan W."/>
            <person name="Andreopoulos W.B."/>
            <person name="Clum A."/>
            <person name="Lindquist E."/>
            <person name="Daum C."/>
            <person name="Ramamoorthy G.K."/>
            <person name="Gryganskyi A."/>
            <person name="Culley D."/>
            <person name="Magnuson J.K."/>
            <person name="James T.Y."/>
            <person name="O'Malley M.A."/>
            <person name="Stajich J.E."/>
            <person name="Spatafora J.W."/>
            <person name="Visel A."/>
            <person name="Grigoriev I.V."/>
        </authorList>
    </citation>
    <scope>NUCLEOTIDE SEQUENCE [LARGE SCALE GENOMIC DNA]</scope>
    <source>
        <strain evidence="19 20">S4</strain>
    </source>
</reference>
<evidence type="ECO:0000256" key="9">
    <source>
        <dbReference type="ARBA" id="ARBA00022692"/>
    </source>
</evidence>
<dbReference type="EC" id="2.7.7.41" evidence="6 16"/>
<keyword evidence="15 16" id="KW-1208">Phospholipid metabolism</keyword>
<evidence type="ECO:0000256" key="13">
    <source>
        <dbReference type="ARBA" id="ARBA00023136"/>
    </source>
</evidence>
<evidence type="ECO:0000256" key="8">
    <source>
        <dbReference type="ARBA" id="ARBA00022679"/>
    </source>
</evidence>
<evidence type="ECO:0000256" key="6">
    <source>
        <dbReference type="ARBA" id="ARBA00012487"/>
    </source>
</evidence>
<evidence type="ECO:0000256" key="5">
    <source>
        <dbReference type="ARBA" id="ARBA00010185"/>
    </source>
</evidence>
<evidence type="ECO:0000256" key="12">
    <source>
        <dbReference type="ARBA" id="ARBA00023098"/>
    </source>
</evidence>
<evidence type="ECO:0000256" key="16">
    <source>
        <dbReference type="PIRNR" id="PIRNR018269"/>
    </source>
</evidence>
<feature type="region of interest" description="Disordered" evidence="18">
    <location>
        <begin position="1"/>
        <end position="22"/>
    </location>
</feature>
<comment type="caution">
    <text evidence="19">The sequence shown here is derived from an EMBL/GenBank/DDBJ whole genome shotgun (WGS) entry which is preliminary data.</text>
</comment>
<sequence length="435" mass="50965">MAKKNNLTNRKRKTEENAEPVEENFSVFQTKETPETAKKEEKNVLLAAQPKSQKWINWWTRTLWTFVMIFGFFAVIFSGHFSIIMLVLILQVLIFKEIIAIAHYPSQEKKLPWFRIINWYFLFASVYYLYGEGIMDYFKYQFFKYEFFQFLINNHKFISYCIYCFGFVIFVMSLRKGYYQFQFVQFAWTHLIILFVVFQSHFLVNNILQGIIWFFLPVSLVIVNDIAAYVCGFFWGRTPLIQLSPKKTWEGFIGAFFMTMIWGIFFSLLLAQFDYFICPATDLHTNVFSDFHCEPQPVFVPTAYKIPTLLADILSLVGIKFSSITVLPIIFHSIVLSIFASLIGPFGGFFASGLKRAFKIKDFGDTIPGHGGVTDRFDCQLLMGAFSHLYYITFVKSPETTVTFLMDQIINMDADQRIILFNQFKQFMIDNHLLK</sequence>
<reference evidence="19 20" key="1">
    <citation type="submission" date="2016-08" db="EMBL/GenBank/DDBJ databases">
        <title>A Parts List for Fungal Cellulosomes Revealed by Comparative Genomics.</title>
        <authorList>
            <consortium name="DOE Joint Genome Institute"/>
            <person name="Haitjema C.H."/>
            <person name="Gilmore S.P."/>
            <person name="Henske J.K."/>
            <person name="Solomon K.V."/>
            <person name="De Groot R."/>
            <person name="Kuo A."/>
            <person name="Mondo S.J."/>
            <person name="Salamov A.A."/>
            <person name="Labutti K."/>
            <person name="Zhao Z."/>
            <person name="Chiniquy J."/>
            <person name="Barry K."/>
            <person name="Brewer H.M."/>
            <person name="Purvine S.O."/>
            <person name="Wright A.T."/>
            <person name="Boxma B."/>
            <person name="Van Alen T."/>
            <person name="Hackstein J.H."/>
            <person name="Baker S.E."/>
            <person name="Grigoriev I.V."/>
            <person name="O'Malley M.A."/>
        </authorList>
    </citation>
    <scope>NUCLEOTIDE SEQUENCE [LARGE SCALE GENOMIC DNA]</scope>
    <source>
        <strain evidence="19 20">S4</strain>
    </source>
</reference>
<dbReference type="UniPathway" id="UPA00557">
    <property type="reaction ID" value="UER00614"/>
</dbReference>
<dbReference type="EMBL" id="MCFG01000109">
    <property type="protein sequence ID" value="ORX81872.1"/>
    <property type="molecule type" value="Genomic_DNA"/>
</dbReference>
<feature type="transmembrane region" description="Helical" evidence="16">
    <location>
        <begin position="113"/>
        <end position="130"/>
    </location>
</feature>
<keyword evidence="14 16" id="KW-0594">Phospholipid biosynthesis</keyword>
<evidence type="ECO:0000256" key="4">
    <source>
        <dbReference type="ARBA" id="ARBA00005189"/>
    </source>
</evidence>
<dbReference type="Pfam" id="PF01148">
    <property type="entry name" value="CTP_transf_1"/>
    <property type="match status" value="1"/>
</dbReference>
<evidence type="ECO:0000256" key="2">
    <source>
        <dbReference type="ARBA" id="ARBA00004141"/>
    </source>
</evidence>
<evidence type="ECO:0000256" key="15">
    <source>
        <dbReference type="ARBA" id="ARBA00023264"/>
    </source>
</evidence>
<keyword evidence="10 16" id="KW-0548">Nucleotidyltransferase</keyword>
<comment type="subcellular location">
    <subcellularLocation>
        <location evidence="2">Membrane</location>
        <topology evidence="2">Multi-pass membrane protein</topology>
    </subcellularLocation>
</comment>
<dbReference type="PIRSF" id="PIRSF018269">
    <property type="entry name" value="PC_trans_euk"/>
    <property type="match status" value="1"/>
</dbReference>
<keyword evidence="7 16" id="KW-0444">Lipid biosynthesis</keyword>
<feature type="transmembrane region" description="Helical" evidence="16">
    <location>
        <begin position="157"/>
        <end position="174"/>
    </location>
</feature>
<feature type="transmembrane region" description="Helical" evidence="16">
    <location>
        <begin position="83"/>
        <end position="101"/>
    </location>
</feature>
<evidence type="ECO:0000313" key="19">
    <source>
        <dbReference type="EMBL" id="ORX81872.1"/>
    </source>
</evidence>
<evidence type="ECO:0000256" key="1">
    <source>
        <dbReference type="ARBA" id="ARBA00001698"/>
    </source>
</evidence>
<dbReference type="GO" id="GO:0046488">
    <property type="term" value="P:phosphatidylinositol metabolic process"/>
    <property type="evidence" value="ECO:0007669"/>
    <property type="project" value="EnsemblFungi"/>
</dbReference>
<evidence type="ECO:0000256" key="18">
    <source>
        <dbReference type="SAM" id="MobiDB-lite"/>
    </source>
</evidence>
<dbReference type="GO" id="GO:0006658">
    <property type="term" value="P:phosphatidylserine metabolic process"/>
    <property type="evidence" value="ECO:0007669"/>
    <property type="project" value="EnsemblFungi"/>
</dbReference>
<dbReference type="GO" id="GO:0016024">
    <property type="term" value="P:CDP-diacylglycerol biosynthetic process"/>
    <property type="evidence" value="ECO:0007669"/>
    <property type="project" value="UniProtKB-UniRule"/>
</dbReference>
<dbReference type="PROSITE" id="PS01315">
    <property type="entry name" value="CDS"/>
    <property type="match status" value="1"/>
</dbReference>
<keyword evidence="8 16" id="KW-0808">Transferase</keyword>
<dbReference type="GO" id="GO:0004605">
    <property type="term" value="F:phosphatidate cytidylyltransferase activity"/>
    <property type="evidence" value="ECO:0007669"/>
    <property type="project" value="UniProtKB-UniRule"/>
</dbReference>
<evidence type="ECO:0000256" key="11">
    <source>
        <dbReference type="ARBA" id="ARBA00022989"/>
    </source>
</evidence>
<dbReference type="OrthoDB" id="10260889at2759"/>
<dbReference type="Proteomes" id="UP000193944">
    <property type="component" value="Unassembled WGS sequence"/>
</dbReference>